<protein>
    <submittedName>
        <fullName evidence="2">Uncharacterized protein</fullName>
    </submittedName>
</protein>
<dbReference type="Proteomes" id="UP001349343">
    <property type="component" value="Segment"/>
</dbReference>
<evidence type="ECO:0000313" key="3">
    <source>
        <dbReference type="Proteomes" id="UP001349343"/>
    </source>
</evidence>
<name>A0ABZ0Z0M9_9CAUD</name>
<evidence type="ECO:0000256" key="1">
    <source>
        <dbReference type="SAM" id="Coils"/>
    </source>
</evidence>
<proteinExistence type="predicted"/>
<sequence>MKHLIEIFDYPTNEEVAKQFTYTNTTNLISLVFPDNNQLISGKIILERSDIECLQKVNHIFYIHTFGDIFNLNTDIYACVSLYNPNDKKYHLAIASVDTVKNTSIKEIQFIDLTSRLAESPEYWTPKYCKYNYERFHNYQTTLTPIFDTEFEAKVDLLECAHERVNQKICKEKAVVVSLNNKDVYEREFNKLFEPAVQKLKEDIETELNDRISSAEKNITKLNTELSYIQEQLNTVINGTNK</sequence>
<accession>A0ABZ0Z0M9</accession>
<dbReference type="EMBL" id="OR769222">
    <property type="protein sequence ID" value="WQJ52749.1"/>
    <property type="molecule type" value="Genomic_DNA"/>
</dbReference>
<feature type="coiled-coil region" evidence="1">
    <location>
        <begin position="205"/>
        <end position="232"/>
    </location>
</feature>
<organism evidence="2 3">
    <name type="scientific">phage Lak_Megaphage_RVC_JS4_GC31</name>
    <dbReference type="NCBI Taxonomy" id="3109228"/>
    <lineage>
        <taxon>Viruses</taxon>
        <taxon>Duplodnaviria</taxon>
        <taxon>Heunggongvirae</taxon>
        <taxon>Uroviricota</taxon>
        <taxon>Caudoviricetes</taxon>
        <taxon>Caudoviricetes code 15 clade</taxon>
    </lineage>
</organism>
<reference evidence="2 3" key="1">
    <citation type="submission" date="2023-11" db="EMBL/GenBank/DDBJ databases">
        <authorList>
            <person name="Cook R."/>
            <person name="Crisci M."/>
            <person name="Pye H."/>
            <person name="Adriaenssens E."/>
            <person name="Santini J."/>
        </authorList>
    </citation>
    <scope>NUCLEOTIDE SEQUENCE [LARGE SCALE GENOMIC DNA]</scope>
    <source>
        <strain evidence="2">Lak_Megaphage_RVC_JS4_GC31</strain>
    </source>
</reference>
<evidence type="ECO:0000313" key="2">
    <source>
        <dbReference type="EMBL" id="WQJ52749.1"/>
    </source>
</evidence>
<keyword evidence="1" id="KW-0175">Coiled coil</keyword>
<keyword evidence="3" id="KW-1185">Reference proteome</keyword>